<reference evidence="12 13" key="1">
    <citation type="journal article" date="2019" name="Sci. Data">
        <title>Hybrid genome assembly and annotation of Danionella translucida.</title>
        <authorList>
            <person name="Kadobianskyi M."/>
            <person name="Schulze L."/>
            <person name="Schuelke M."/>
            <person name="Judkewitz B."/>
        </authorList>
    </citation>
    <scope>NUCLEOTIDE SEQUENCE [LARGE SCALE GENOMIC DNA]</scope>
    <source>
        <strain evidence="12 13">Bolton</strain>
    </source>
</reference>
<feature type="disulfide bond" evidence="9">
    <location>
        <begin position="606"/>
        <end position="616"/>
    </location>
</feature>
<feature type="chain" id="PRO_5021864093" description="Soluble scavenger receptor cysteine-rich domain-containing protein SSC5D" evidence="10">
    <location>
        <begin position="19"/>
        <end position="698"/>
    </location>
</feature>
<evidence type="ECO:0000313" key="13">
    <source>
        <dbReference type="Proteomes" id="UP000316079"/>
    </source>
</evidence>
<dbReference type="AlphaFoldDB" id="A0A553RLG6"/>
<dbReference type="Proteomes" id="UP000316079">
    <property type="component" value="Unassembled WGS sequence"/>
</dbReference>
<dbReference type="PANTHER" id="PTHR48071">
    <property type="entry name" value="SRCR DOMAIN-CONTAINING PROTEIN"/>
    <property type="match status" value="1"/>
</dbReference>
<comment type="function">
    <text evidence="6">Binds to extracellular matrix proteins. Binds to pathogen-associated molecular patterns (PAMPs) present on the cell walls of Gram-positive and Gram-negative bacteria and fungi, behaving as a pattern recognition receptor (PRR). Induces bacterial and fungal aggregation and subsequent inhibition of PAMP-induced cytokine release. Does not possess intrinsic bactericidal activity. May play a role in the innate defense and homeostasis of certain epithelial surfaces.</text>
</comment>
<sequence length="698" mass="74670">MLFFMGFFILAEMQTASSQHLQIDGLIPLVRLVDGPTVCSGRVELYTEEWGTVCADSFDAAEANLTCLEAGCGPLVSVEAGASFGQGLGPVLTDDLNCWGNESSVFDCEWENHTDSCGHNKDAAVVCALTLRLVGGGDQCSGRVEIFHDRQWGTVCDSGWNLKAGMVTCSERGCGSPVAVYTSGFFGQGSGPVWMDGLKCKGQETTLKDCTFSGWGASVCSHANDAGVTCAEVRLADGLGTCSGRVEVRYDFSGWGTLCNKDWNLLGGDVICKQLSCGTAQMVQSGPFLKKGVGRVWTYKTDCTGTEASLKNCISDVKGVGFTHDTDAGITCREVKLVNGNSMCSGTVLVRYWGDWGSVCDSSWGQLNGIVVCRELGCGPLVQTYNGAFFGPTSGAILMDHVGCNGSEESLKTCSTSSVSSLCTHSNDAGVTCKEVRLVGGSSSCSGRVEVLRNNQWGTVCGDDFDLTDAQVICQELGCGSPVEVKIGGFGSGVGPIWMDDIKCTGQESSVMDCPTRGWGVNDCTHLRDAGVVCREVRLVNTNNSCQGTVQVLHDWQWGTVCHNEWDIPDGLVLCRELGCGGNAEPLTNAFYGEGVGRIWMDSLKCTGQESNLRNCKFGGWGNHACLHSHDAGIICRDFKNLLKIKMTVDPSVNPNSLSKKSLLGHIKTEVVKNGNFSVLWKTQQNGQVFQEKKLFDP</sequence>
<dbReference type="InterPro" id="IPR036772">
    <property type="entry name" value="SRCR-like_dom_sf"/>
</dbReference>
<dbReference type="PROSITE" id="PS50287">
    <property type="entry name" value="SRCR_2"/>
    <property type="match status" value="6"/>
</dbReference>
<gene>
    <name evidence="12" type="ORF">DNTS_001869</name>
</gene>
<feature type="domain" description="SRCR" evidence="11">
    <location>
        <begin position="30"/>
        <end position="128"/>
    </location>
</feature>
<feature type="disulfide bond" evidence="9">
    <location>
        <begin position="169"/>
        <end position="230"/>
    </location>
</feature>
<dbReference type="Pfam" id="PF00530">
    <property type="entry name" value="SRCR"/>
    <property type="match status" value="6"/>
</dbReference>
<evidence type="ECO:0000256" key="4">
    <source>
        <dbReference type="ARBA" id="ARBA00023170"/>
    </source>
</evidence>
<dbReference type="FunFam" id="3.10.250.10:FF:000007">
    <property type="entry name" value="Soluble scavenger receptor cysteine-rich domain-containing protein SSC5D"/>
    <property type="match status" value="2"/>
</dbReference>
<keyword evidence="13" id="KW-1185">Reference proteome</keyword>
<feature type="disulfide bond" evidence="9">
    <location>
        <begin position="504"/>
        <end position="514"/>
    </location>
</feature>
<evidence type="ECO:0000256" key="8">
    <source>
        <dbReference type="ARBA" id="ARBA00069168"/>
    </source>
</evidence>
<keyword evidence="1 10" id="KW-0732">Signal</keyword>
<dbReference type="FunFam" id="3.10.250.10:FF:000001">
    <property type="entry name" value="Lysyl oxidase 4 isoform X1"/>
    <property type="match status" value="1"/>
</dbReference>
<dbReference type="PROSITE" id="PS00420">
    <property type="entry name" value="SRCR_1"/>
    <property type="match status" value="2"/>
</dbReference>
<feature type="disulfide bond" evidence="9">
    <location>
        <begin position="562"/>
        <end position="626"/>
    </location>
</feature>
<evidence type="ECO:0000313" key="12">
    <source>
        <dbReference type="EMBL" id="TRZ03030.1"/>
    </source>
</evidence>
<name>A0A553RLG6_9TELE</name>
<evidence type="ECO:0000256" key="5">
    <source>
        <dbReference type="ARBA" id="ARBA00023180"/>
    </source>
</evidence>
<evidence type="ECO:0000259" key="11">
    <source>
        <dbReference type="PROSITE" id="PS50287"/>
    </source>
</evidence>
<feature type="disulfide bond" evidence="9">
    <location>
        <begin position="303"/>
        <end position="313"/>
    </location>
</feature>
<evidence type="ECO:0000256" key="3">
    <source>
        <dbReference type="ARBA" id="ARBA00023157"/>
    </source>
</evidence>
<dbReference type="PANTHER" id="PTHR48071:SF18">
    <property type="entry name" value="DELETED IN MALIGNANT BRAIN TUMORS 1 PROTEIN-RELATED"/>
    <property type="match status" value="1"/>
</dbReference>
<dbReference type="EMBL" id="SRMA01016301">
    <property type="protein sequence ID" value="TRZ03030.1"/>
    <property type="molecule type" value="Genomic_DNA"/>
</dbReference>
<proteinExistence type="predicted"/>
<dbReference type="FunFam" id="3.10.250.10:FF:000004">
    <property type="entry name" value="Scavenger receptor cysteine-rich type 1 protein M130"/>
    <property type="match status" value="1"/>
</dbReference>
<feature type="domain" description="SRCR" evidence="11">
    <location>
        <begin position="233"/>
        <end position="333"/>
    </location>
</feature>
<feature type="disulfide bond" evidence="9">
    <location>
        <begin position="98"/>
        <end position="108"/>
    </location>
</feature>
<protein>
    <recommendedName>
        <fullName evidence="8">Soluble scavenger receptor cysteine-rich domain-containing protein SSC5D</fullName>
    </recommendedName>
</protein>
<keyword evidence="2" id="KW-0677">Repeat</keyword>
<evidence type="ECO:0000256" key="2">
    <source>
        <dbReference type="ARBA" id="ARBA00022737"/>
    </source>
</evidence>
<keyword evidence="5" id="KW-0325">Glycoprotein</keyword>
<comment type="caution">
    <text evidence="9">Lacks conserved residue(s) required for the propagation of feature annotation.</text>
</comment>
<organism evidence="12 13">
    <name type="scientific">Danionella cerebrum</name>
    <dbReference type="NCBI Taxonomy" id="2873325"/>
    <lineage>
        <taxon>Eukaryota</taxon>
        <taxon>Metazoa</taxon>
        <taxon>Chordata</taxon>
        <taxon>Craniata</taxon>
        <taxon>Vertebrata</taxon>
        <taxon>Euteleostomi</taxon>
        <taxon>Actinopterygii</taxon>
        <taxon>Neopterygii</taxon>
        <taxon>Teleostei</taxon>
        <taxon>Ostariophysi</taxon>
        <taxon>Cypriniformes</taxon>
        <taxon>Danionidae</taxon>
        <taxon>Danioninae</taxon>
        <taxon>Danionella</taxon>
    </lineage>
</organism>
<dbReference type="FunFam" id="3.10.250.10:FF:000009">
    <property type="entry name" value="WC1"/>
    <property type="match status" value="1"/>
</dbReference>
<evidence type="ECO:0000256" key="10">
    <source>
        <dbReference type="SAM" id="SignalP"/>
    </source>
</evidence>
<dbReference type="PRINTS" id="PR00258">
    <property type="entry name" value="SPERACTRCPTR"/>
</dbReference>
<dbReference type="SMART" id="SM00202">
    <property type="entry name" value="SR"/>
    <property type="match status" value="6"/>
</dbReference>
<feature type="disulfide bond" evidence="9">
    <location>
        <begin position="156"/>
        <end position="220"/>
    </location>
</feature>
<evidence type="ECO:0000256" key="9">
    <source>
        <dbReference type="PROSITE-ProRule" id="PRU00196"/>
    </source>
</evidence>
<feature type="domain" description="SRCR" evidence="11">
    <location>
        <begin position="131"/>
        <end position="231"/>
    </location>
</feature>
<evidence type="ECO:0000256" key="7">
    <source>
        <dbReference type="ARBA" id="ARBA00064153"/>
    </source>
</evidence>
<comment type="subunit">
    <text evidence="7">Interacts with LGALS1 and laminin.</text>
</comment>
<accession>A0A553RLG6</accession>
<feature type="domain" description="SRCR" evidence="11">
    <location>
        <begin position="335"/>
        <end position="434"/>
    </location>
</feature>
<evidence type="ECO:0000256" key="1">
    <source>
        <dbReference type="ARBA" id="ARBA00022729"/>
    </source>
</evidence>
<feature type="disulfide bond" evidence="9">
    <location>
        <begin position="575"/>
        <end position="636"/>
    </location>
</feature>
<dbReference type="FunFam" id="3.10.250.10:FF:000006">
    <property type="entry name" value="neurotrypsin isoform X2"/>
    <property type="match status" value="1"/>
</dbReference>
<dbReference type="SUPFAM" id="SSF56487">
    <property type="entry name" value="SRCR-like"/>
    <property type="match status" value="6"/>
</dbReference>
<dbReference type="STRING" id="623744.A0A553RLG6"/>
<keyword evidence="3 9" id="KW-1015">Disulfide bond</keyword>
<comment type="caution">
    <text evidence="12">The sequence shown here is derived from an EMBL/GenBank/DDBJ whole genome shotgun (WGS) entry which is preliminary data.</text>
</comment>
<feature type="domain" description="SRCR" evidence="11">
    <location>
        <begin position="436"/>
        <end position="535"/>
    </location>
</feature>
<dbReference type="OrthoDB" id="536948at2759"/>
<evidence type="ECO:0000256" key="6">
    <source>
        <dbReference type="ARBA" id="ARBA00058074"/>
    </source>
</evidence>
<keyword evidence="4" id="KW-0675">Receptor</keyword>
<dbReference type="InterPro" id="IPR001190">
    <property type="entry name" value="SRCR"/>
</dbReference>
<feature type="disulfide bond" evidence="9">
    <location>
        <begin position="404"/>
        <end position="414"/>
    </location>
</feature>
<feature type="signal peptide" evidence="10">
    <location>
        <begin position="1"/>
        <end position="18"/>
    </location>
</feature>
<feature type="domain" description="SRCR" evidence="11">
    <location>
        <begin position="537"/>
        <end position="637"/>
    </location>
</feature>
<feature type="disulfide bond" evidence="9">
    <location>
        <begin position="200"/>
        <end position="210"/>
    </location>
</feature>
<dbReference type="Gene3D" id="3.10.250.10">
    <property type="entry name" value="SRCR-like domain"/>
    <property type="match status" value="6"/>
</dbReference>
<dbReference type="GO" id="GO:0016020">
    <property type="term" value="C:membrane"/>
    <property type="evidence" value="ECO:0007669"/>
    <property type="project" value="InterPro"/>
</dbReference>